<dbReference type="GO" id="GO:0030170">
    <property type="term" value="F:pyridoxal phosphate binding"/>
    <property type="evidence" value="ECO:0007669"/>
    <property type="project" value="TreeGrafter"/>
</dbReference>
<dbReference type="InterPro" id="IPR015422">
    <property type="entry name" value="PyrdxlP-dep_Trfase_small"/>
</dbReference>
<keyword evidence="6" id="KW-1185">Reference proteome</keyword>
<dbReference type="OrthoDB" id="9804264at2"/>
<dbReference type="Proteomes" id="UP000235616">
    <property type="component" value="Unassembled WGS sequence"/>
</dbReference>
<sequence length="440" mass="48531">MTSDTQQQLREQIIQLVGQYGALSTQAPKFEPGVSTVPPSGKVIGARELELMVEASLDGWLTTGRFNEAFEQKLARFIGVQHLITVNSGSSANLVAFSTLTSPKLGDRAIKPGDEVIGVAAGFPTTVNPIIQFGAIPVFVDVELGTYNIDASKIEAAISPKTKAIMLAHTLGNPYNLDVVTALCKKYGLWLIEDCCDALGSTYNGKMVGTFGDIGTLSFYPAHHITMGEGGAVFTNNPDLKLIAESFRDWGRDCYCAPGKDNTCNKRFCWKLGNLPEGYDHKYTYSHLGYNLKITDMQAACGLAQLDRAQEFIEARRRNFAYLTERLQSCKELLILPQATPQSDPSWFGFPITLKPEAGLRRVDLLTYLDQNKIGTRLLFAGNLTRQPYMIGRNYRISGELTNTDIIMNDTFWVGTFPGLGEAQLDYIAEKIETFLGVNF</sequence>
<proteinExistence type="inferred from homology"/>
<dbReference type="PIRSF" id="PIRSF000390">
    <property type="entry name" value="PLP_StrS"/>
    <property type="match status" value="1"/>
</dbReference>
<accession>A0A2N7VFC5</accession>
<evidence type="ECO:0000256" key="2">
    <source>
        <dbReference type="ARBA" id="ARBA00022898"/>
    </source>
</evidence>
<dbReference type="GO" id="GO:0008483">
    <property type="term" value="F:transaminase activity"/>
    <property type="evidence" value="ECO:0007669"/>
    <property type="project" value="TreeGrafter"/>
</dbReference>
<dbReference type="AlphaFoldDB" id="A0A2N7VFC5"/>
<comment type="caution">
    <text evidence="5">The sequence shown here is derived from an EMBL/GenBank/DDBJ whole genome shotgun (WGS) entry which is preliminary data.</text>
</comment>
<gene>
    <name evidence="5" type="ORF">C0Z18_25640</name>
</gene>
<evidence type="ECO:0000256" key="3">
    <source>
        <dbReference type="ARBA" id="ARBA00037999"/>
    </source>
</evidence>
<dbReference type="PANTHER" id="PTHR30244:SF34">
    <property type="entry name" value="DTDP-4-AMINO-4,6-DIDEOXYGALACTOSE TRANSAMINASE"/>
    <property type="match status" value="1"/>
</dbReference>
<dbReference type="Pfam" id="PF01041">
    <property type="entry name" value="DegT_DnrJ_EryC1"/>
    <property type="match status" value="1"/>
</dbReference>
<evidence type="ECO:0000256" key="4">
    <source>
        <dbReference type="RuleBase" id="RU004508"/>
    </source>
</evidence>
<comment type="cofactor">
    <cofactor evidence="1">
        <name>pyridoxal 5'-phosphate</name>
        <dbReference type="ChEBI" id="CHEBI:597326"/>
    </cofactor>
</comment>
<dbReference type="SUPFAM" id="SSF53383">
    <property type="entry name" value="PLP-dependent transferases"/>
    <property type="match status" value="1"/>
</dbReference>
<dbReference type="CDD" id="cd00616">
    <property type="entry name" value="AHBA_syn"/>
    <property type="match status" value="1"/>
</dbReference>
<name>A0A2N7VFC5_9BURK</name>
<evidence type="ECO:0000313" key="5">
    <source>
        <dbReference type="EMBL" id="PMS15859.1"/>
    </source>
</evidence>
<dbReference type="InterPro" id="IPR015424">
    <property type="entry name" value="PyrdxlP-dep_Trfase"/>
</dbReference>
<evidence type="ECO:0000256" key="1">
    <source>
        <dbReference type="ARBA" id="ARBA00001933"/>
    </source>
</evidence>
<organism evidence="5 6">
    <name type="scientific">Trinickia dabaoshanensis</name>
    <dbReference type="NCBI Taxonomy" id="564714"/>
    <lineage>
        <taxon>Bacteria</taxon>
        <taxon>Pseudomonadati</taxon>
        <taxon>Pseudomonadota</taxon>
        <taxon>Betaproteobacteria</taxon>
        <taxon>Burkholderiales</taxon>
        <taxon>Burkholderiaceae</taxon>
        <taxon>Trinickia</taxon>
    </lineage>
</organism>
<dbReference type="EMBL" id="PNYA01000028">
    <property type="protein sequence ID" value="PMS15859.1"/>
    <property type="molecule type" value="Genomic_DNA"/>
</dbReference>
<dbReference type="GO" id="GO:0000271">
    <property type="term" value="P:polysaccharide biosynthetic process"/>
    <property type="evidence" value="ECO:0007669"/>
    <property type="project" value="TreeGrafter"/>
</dbReference>
<dbReference type="FunFam" id="3.40.640.10:FF:000079">
    <property type="entry name" value="LPS biosynthesis protein"/>
    <property type="match status" value="1"/>
</dbReference>
<dbReference type="Gene3D" id="3.40.640.10">
    <property type="entry name" value="Type I PLP-dependent aspartate aminotransferase-like (Major domain)"/>
    <property type="match status" value="1"/>
</dbReference>
<dbReference type="InterPro" id="IPR000653">
    <property type="entry name" value="DegT/StrS_aminotransferase"/>
</dbReference>
<dbReference type="InterPro" id="IPR015421">
    <property type="entry name" value="PyrdxlP-dep_Trfase_major"/>
</dbReference>
<reference evidence="5 6" key="1">
    <citation type="submission" date="2018-01" db="EMBL/GenBank/DDBJ databases">
        <title>Whole genome analyses suggest that Burkholderia sensu lato contains two further novel genera in the rhizoxinica-symbiotica group Mycetohabitans gen. nov., and Trinickia gen. nov.: implications for the evolution of diazotrophy and nodulation in the Burkholderiaceae.</title>
        <authorList>
            <person name="Estrada-de los Santos P."/>
            <person name="Palmer M."/>
            <person name="Chavez-Ramirez B."/>
            <person name="Beukes C."/>
            <person name="Steenkamp E.T."/>
            <person name="Hirsch A.M."/>
            <person name="Manyaka P."/>
            <person name="Maluk M."/>
            <person name="Lafos M."/>
            <person name="Crook M."/>
            <person name="Gross E."/>
            <person name="Simon M.F."/>
            <person name="Bueno dos Reis Junior F."/>
            <person name="Poole P.S."/>
            <person name="Venter S.N."/>
            <person name="James E.K."/>
        </authorList>
    </citation>
    <scope>NUCLEOTIDE SEQUENCE [LARGE SCALE GENOMIC DNA]</scope>
    <source>
        <strain evidence="5 6">GIMN1.004</strain>
    </source>
</reference>
<dbReference type="Gene3D" id="3.90.1150.10">
    <property type="entry name" value="Aspartate Aminotransferase, domain 1"/>
    <property type="match status" value="1"/>
</dbReference>
<evidence type="ECO:0000313" key="6">
    <source>
        <dbReference type="Proteomes" id="UP000235616"/>
    </source>
</evidence>
<dbReference type="NCBIfam" id="NF011936">
    <property type="entry name" value="PRK15407.1"/>
    <property type="match status" value="1"/>
</dbReference>
<dbReference type="PANTHER" id="PTHR30244">
    <property type="entry name" value="TRANSAMINASE"/>
    <property type="match status" value="1"/>
</dbReference>
<protein>
    <submittedName>
        <fullName evidence="5">Lipopolysaccharide biosynthesis protein RfbH</fullName>
    </submittedName>
</protein>
<dbReference type="RefSeq" id="WP_102648269.1">
    <property type="nucleotide sequence ID" value="NZ_PNYA01000028.1"/>
</dbReference>
<comment type="similarity">
    <text evidence="3 4">Belongs to the DegT/DnrJ/EryC1 family.</text>
</comment>
<keyword evidence="2 4" id="KW-0663">Pyridoxal phosphate</keyword>